<reference evidence="1" key="1">
    <citation type="submission" date="2019-04" db="EMBL/GenBank/DDBJ databases">
        <title>Microbes associate with the intestines of laboratory mice.</title>
        <authorList>
            <person name="Navarre W."/>
            <person name="Wong E."/>
            <person name="Huang K."/>
            <person name="Tropini C."/>
            <person name="Ng K."/>
            <person name="Yu B."/>
        </authorList>
    </citation>
    <scope>NUCLEOTIDE SEQUENCE</scope>
    <source>
        <strain evidence="1">NM72_1-8</strain>
    </source>
</reference>
<name>A0AC61R2N6_9FIRM</name>
<comment type="caution">
    <text evidence="1">The sequence shown here is derived from an EMBL/GenBank/DDBJ whole genome shotgun (WGS) entry which is preliminary data.</text>
</comment>
<evidence type="ECO:0000313" key="2">
    <source>
        <dbReference type="Proteomes" id="UP000307720"/>
    </source>
</evidence>
<dbReference type="EMBL" id="SRZB01000001">
    <property type="protein sequence ID" value="TGY00624.1"/>
    <property type="molecule type" value="Genomic_DNA"/>
</dbReference>
<proteinExistence type="predicted"/>
<organism evidence="1 2">
    <name type="scientific">Hominisplanchenecus murintestinalis</name>
    <dbReference type="NCBI Taxonomy" id="2941517"/>
    <lineage>
        <taxon>Bacteria</taxon>
        <taxon>Bacillati</taxon>
        <taxon>Bacillota</taxon>
        <taxon>Clostridia</taxon>
        <taxon>Lachnospirales</taxon>
        <taxon>Lachnospiraceae</taxon>
        <taxon>Hominisplanchenecus</taxon>
    </lineage>
</organism>
<keyword evidence="2" id="KW-1185">Reference proteome</keyword>
<accession>A0AC61R2N6</accession>
<gene>
    <name evidence="1" type="ORF">E5357_00125</name>
</gene>
<evidence type="ECO:0000313" key="1">
    <source>
        <dbReference type="EMBL" id="TGY00624.1"/>
    </source>
</evidence>
<protein>
    <submittedName>
        <fullName evidence="1">Phosphatase PAP2 family protein</fullName>
    </submittedName>
</protein>
<dbReference type="Proteomes" id="UP000307720">
    <property type="component" value="Unassembled WGS sequence"/>
</dbReference>
<sequence>MNFDFGILDFIQANMRSDFFDAVMPFITRLGDAGIIWILATLVLLAVPKTRKVGIAAAASLLLEVVCCNLLLKPLVARTRPYDINTAIQLLIQRPLDFSFPSGHTSAAFAVVSALFFSKNRLWIPGSILAVLIAFSRLYLYVHFPSDVFVGALIGIASGWIGSLVVQKGKRE</sequence>